<feature type="zinc finger region" description="C3H1-type" evidence="4">
    <location>
        <begin position="123"/>
        <end position="150"/>
    </location>
</feature>
<dbReference type="PROSITE" id="PS50103">
    <property type="entry name" value="ZF_C3H1"/>
    <property type="match status" value="2"/>
</dbReference>
<evidence type="ECO:0000259" key="6">
    <source>
        <dbReference type="PROSITE" id="PS50103"/>
    </source>
</evidence>
<evidence type="ECO:0000256" key="4">
    <source>
        <dbReference type="PROSITE-ProRule" id="PRU00723"/>
    </source>
</evidence>
<sequence>MSVPLPSPSLISAPPRAIPRSRPDKLDLTESSSPTTTTPGGTSFRRPVRNIGFKSPSPNGNNHSGEVDGQGQGVGGETDNWRDRKTRGPERTVGGFEKRQTVVSPTEKNGGKESPVGDTKAEALSHVPCRFFKAGTCTAGASCPFSHDGVGGTKEVCQWFLKGNCKFGHKCALLHLHPGEPLSMDRRNKKASQREAREKAEGKPSTPSTQAAPETPAPQHHDTIRTAVPVPIKSALSSSLQSPPPHRLPSSPLREPFGPPSGIQAGSPGFGRFASSPNRAGITPPSLGLKSPAVLQLRPSSAVPSPLRPPVTAAPGFSSSFSQPRLTPDRPIPLSASFADGSSRRNIWSPSQEPSNELLSPARVLPPARAVPKHMRAEDEERGEEFLPASLEDLLTPSELARRQNRRDSQGSFPGSPVGIGHVPYFGERLAQSAGPTMDPGFLRSLWNDTGVDARRGSPLSPADREQERDREDVFNFGPATAQPAPRQSLLSQQRGPTSPQRFITTPVLSSPQGLEAPYLRTPPLPSSPSAKALQEHAPGQSLPGGLAGALSRLHMTGRPSGLADTGVLIPKTGDSSEEITPPGGTVPLPGNGRREGRDERDEGVFLMDG</sequence>
<dbReference type="InParanoid" id="A0A4Q1BKE3"/>
<feature type="compositionally biased region" description="Basic and acidic residues" evidence="5">
    <location>
        <begin position="79"/>
        <end position="100"/>
    </location>
</feature>
<dbReference type="PANTHER" id="PTHR11224:SF10">
    <property type="entry name" value="IP09428P-RELATED"/>
    <property type="match status" value="1"/>
</dbReference>
<evidence type="ECO:0000256" key="1">
    <source>
        <dbReference type="ARBA" id="ARBA00022723"/>
    </source>
</evidence>
<keyword evidence="3 4" id="KW-0862">Zinc</keyword>
<dbReference type="InterPro" id="IPR045072">
    <property type="entry name" value="MKRN-like"/>
</dbReference>
<feature type="zinc finger region" description="C3H1-type" evidence="4">
    <location>
        <begin position="151"/>
        <end position="178"/>
    </location>
</feature>
<accession>A0A4Q1BKE3</accession>
<proteinExistence type="predicted"/>
<feature type="compositionally biased region" description="Basic and acidic residues" evidence="5">
    <location>
        <begin position="400"/>
        <end position="409"/>
    </location>
</feature>
<keyword evidence="1 4" id="KW-0479">Metal-binding</keyword>
<dbReference type="SMART" id="SM00356">
    <property type="entry name" value="ZnF_C3H1"/>
    <property type="match status" value="2"/>
</dbReference>
<dbReference type="Gene3D" id="4.10.1000.10">
    <property type="entry name" value="Zinc finger, CCCH-type"/>
    <property type="match status" value="1"/>
</dbReference>
<evidence type="ECO:0000313" key="7">
    <source>
        <dbReference type="EMBL" id="RXK38110.1"/>
    </source>
</evidence>
<feature type="compositionally biased region" description="Low complexity" evidence="5">
    <location>
        <begin position="31"/>
        <end position="43"/>
    </location>
</feature>
<dbReference type="VEuPathDB" id="FungiDB:TREMEDRAFT_73988"/>
<feature type="compositionally biased region" description="Polar residues" evidence="5">
    <location>
        <begin position="489"/>
        <end position="513"/>
    </location>
</feature>
<evidence type="ECO:0000256" key="2">
    <source>
        <dbReference type="ARBA" id="ARBA00022771"/>
    </source>
</evidence>
<comment type="caution">
    <text evidence="7">The sequence shown here is derived from an EMBL/GenBank/DDBJ whole genome shotgun (WGS) entry which is preliminary data.</text>
</comment>
<dbReference type="Proteomes" id="UP000289152">
    <property type="component" value="Unassembled WGS sequence"/>
</dbReference>
<dbReference type="SUPFAM" id="SSF90229">
    <property type="entry name" value="CCCH zinc finger"/>
    <property type="match status" value="1"/>
</dbReference>
<keyword evidence="2 4" id="KW-0863">Zinc-finger</keyword>
<dbReference type="STRING" id="5217.A0A4Q1BKE3"/>
<feature type="compositionally biased region" description="Basic and acidic residues" evidence="5">
    <location>
        <begin position="593"/>
        <end position="604"/>
    </location>
</feature>
<evidence type="ECO:0000256" key="3">
    <source>
        <dbReference type="ARBA" id="ARBA00022833"/>
    </source>
</evidence>
<feature type="domain" description="C3H1-type" evidence="6">
    <location>
        <begin position="151"/>
        <end position="178"/>
    </location>
</feature>
<feature type="region of interest" description="Disordered" evidence="5">
    <location>
        <begin position="179"/>
        <end position="610"/>
    </location>
</feature>
<keyword evidence="8" id="KW-1185">Reference proteome</keyword>
<dbReference type="AlphaFoldDB" id="A0A4Q1BKE3"/>
<feature type="compositionally biased region" description="Low complexity" evidence="5">
    <location>
        <begin position="358"/>
        <end position="370"/>
    </location>
</feature>
<dbReference type="PANTHER" id="PTHR11224">
    <property type="entry name" value="MAKORIN-RELATED"/>
    <property type="match status" value="1"/>
</dbReference>
<reference evidence="7 8" key="1">
    <citation type="submission" date="2016-06" db="EMBL/GenBank/DDBJ databases">
        <title>Evolution of pathogenesis and genome organization in the Tremellales.</title>
        <authorList>
            <person name="Cuomo C."/>
            <person name="Litvintseva A."/>
            <person name="Heitman J."/>
            <person name="Chen Y."/>
            <person name="Sun S."/>
            <person name="Springer D."/>
            <person name="Dromer F."/>
            <person name="Young S."/>
            <person name="Zeng Q."/>
            <person name="Chapman S."/>
            <person name="Gujja S."/>
            <person name="Saif S."/>
            <person name="Birren B."/>
        </authorList>
    </citation>
    <scope>NUCLEOTIDE SEQUENCE [LARGE SCALE GENOMIC DNA]</scope>
    <source>
        <strain evidence="7 8">ATCC 28783</strain>
    </source>
</reference>
<dbReference type="Pfam" id="PF14608">
    <property type="entry name" value="zf-CCCH_2"/>
    <property type="match status" value="1"/>
</dbReference>
<feature type="compositionally biased region" description="Low complexity" evidence="5">
    <location>
        <begin position="8"/>
        <end position="20"/>
    </location>
</feature>
<name>A0A4Q1BKE3_TREME</name>
<dbReference type="GO" id="GO:0000209">
    <property type="term" value="P:protein polyubiquitination"/>
    <property type="evidence" value="ECO:0007669"/>
    <property type="project" value="InterPro"/>
</dbReference>
<feature type="compositionally biased region" description="Low complexity" evidence="5">
    <location>
        <begin position="231"/>
        <end position="241"/>
    </location>
</feature>
<protein>
    <recommendedName>
        <fullName evidence="6">C3H1-type domain-containing protein</fullName>
    </recommendedName>
</protein>
<dbReference type="GO" id="GO:0008270">
    <property type="term" value="F:zinc ion binding"/>
    <property type="evidence" value="ECO:0007669"/>
    <property type="project" value="UniProtKB-KW"/>
</dbReference>
<gene>
    <name evidence="7" type="ORF">M231_04669</name>
</gene>
<dbReference type="InterPro" id="IPR000571">
    <property type="entry name" value="Znf_CCCH"/>
</dbReference>
<dbReference type="EMBL" id="SDIL01000054">
    <property type="protein sequence ID" value="RXK38110.1"/>
    <property type="molecule type" value="Genomic_DNA"/>
</dbReference>
<dbReference type="Pfam" id="PF00642">
    <property type="entry name" value="zf-CCCH"/>
    <property type="match status" value="1"/>
</dbReference>
<feature type="compositionally biased region" description="Polar residues" evidence="5">
    <location>
        <begin position="344"/>
        <end position="357"/>
    </location>
</feature>
<feature type="compositionally biased region" description="Basic and acidic residues" evidence="5">
    <location>
        <begin position="463"/>
        <end position="474"/>
    </location>
</feature>
<feature type="compositionally biased region" description="Basic and acidic residues" evidence="5">
    <location>
        <begin position="192"/>
        <end position="202"/>
    </location>
</feature>
<organism evidence="7 8">
    <name type="scientific">Tremella mesenterica</name>
    <name type="common">Jelly fungus</name>
    <dbReference type="NCBI Taxonomy" id="5217"/>
    <lineage>
        <taxon>Eukaryota</taxon>
        <taxon>Fungi</taxon>
        <taxon>Dikarya</taxon>
        <taxon>Basidiomycota</taxon>
        <taxon>Agaricomycotina</taxon>
        <taxon>Tremellomycetes</taxon>
        <taxon>Tremellales</taxon>
        <taxon>Tremellaceae</taxon>
        <taxon>Tremella</taxon>
    </lineage>
</organism>
<feature type="region of interest" description="Disordered" evidence="5">
    <location>
        <begin position="1"/>
        <end position="119"/>
    </location>
</feature>
<dbReference type="InterPro" id="IPR036855">
    <property type="entry name" value="Znf_CCCH_sf"/>
</dbReference>
<feature type="domain" description="C3H1-type" evidence="6">
    <location>
        <begin position="123"/>
        <end position="150"/>
    </location>
</feature>
<dbReference type="GO" id="GO:0061630">
    <property type="term" value="F:ubiquitin protein ligase activity"/>
    <property type="evidence" value="ECO:0007669"/>
    <property type="project" value="InterPro"/>
</dbReference>
<evidence type="ECO:0000256" key="5">
    <source>
        <dbReference type="SAM" id="MobiDB-lite"/>
    </source>
</evidence>
<dbReference type="OrthoDB" id="411372at2759"/>
<evidence type="ECO:0000313" key="8">
    <source>
        <dbReference type="Proteomes" id="UP000289152"/>
    </source>
</evidence>